<dbReference type="GO" id="GO:0009307">
    <property type="term" value="P:DNA restriction-modification system"/>
    <property type="evidence" value="ECO:0007669"/>
    <property type="project" value="InterPro"/>
</dbReference>
<dbReference type="Proteomes" id="UP001198242">
    <property type="component" value="Unassembled WGS sequence"/>
</dbReference>
<dbReference type="GO" id="GO:1904047">
    <property type="term" value="F:S-adenosyl-L-methionine binding"/>
    <property type="evidence" value="ECO:0007669"/>
    <property type="project" value="TreeGrafter"/>
</dbReference>
<dbReference type="InterPro" id="IPR012263">
    <property type="entry name" value="M_m6A_EcoRV"/>
</dbReference>
<sequence length="279" mass="33401">MKEKIHVPPIKIQGIKTKLVPLIKDNIIMDKEMLWVEPFMGSGVVGFNIRPQQAIFADTNPHIINFYNNIKQKNIDSYIVRNFLESEGDKLEKGDDEYYYEVRERFNKNHSSLDFLFLNRSCFNGMIRFNKNYKFNVPYGHKPQRFSKAYITKIVNQVKYVEQMLCISDWNFICQSFDNTINSIQEERAFIYCDPPYIGRNVDYYDSWSEDEETKLKKMLISNNNYFMLSTWDHNKYRKNEYVDTLWGFCKKINKEHFYYVGANENNRNSIVEALLINY</sequence>
<dbReference type="GO" id="GO:0009007">
    <property type="term" value="F:site-specific DNA-methyltransferase (adenine-specific) activity"/>
    <property type="evidence" value="ECO:0007669"/>
    <property type="project" value="UniProtKB-UniRule"/>
</dbReference>
<dbReference type="PRINTS" id="PR00505">
    <property type="entry name" value="D12N6MTFRASE"/>
</dbReference>
<dbReference type="SUPFAM" id="SSF53335">
    <property type="entry name" value="S-adenosyl-L-methionine-dependent methyltransferases"/>
    <property type="match status" value="1"/>
</dbReference>
<dbReference type="InterPro" id="IPR002052">
    <property type="entry name" value="DNA_methylase_N6_adenine_CS"/>
</dbReference>
<keyword evidence="5 7" id="KW-0949">S-adenosyl-L-methionine</keyword>
<comment type="caution">
    <text evidence="8">The sequence shown here is derived from an EMBL/GenBank/DDBJ whole genome shotgun (WGS) entry which is preliminary data.</text>
</comment>
<dbReference type="PANTHER" id="PTHR30481:SF3">
    <property type="entry name" value="DNA ADENINE METHYLASE"/>
    <property type="match status" value="1"/>
</dbReference>
<proteinExistence type="inferred from homology"/>
<dbReference type="PIRSF" id="PIRSF000398">
    <property type="entry name" value="M_m6A_EcoRV"/>
    <property type="match status" value="1"/>
</dbReference>
<dbReference type="AlphaFoldDB" id="A0AAE3DWQ9"/>
<evidence type="ECO:0000256" key="2">
    <source>
        <dbReference type="ARBA" id="ARBA00011900"/>
    </source>
</evidence>
<dbReference type="EMBL" id="JAJEQM010000001">
    <property type="protein sequence ID" value="MCC2209398.1"/>
    <property type="molecule type" value="Genomic_DNA"/>
</dbReference>
<evidence type="ECO:0000313" key="8">
    <source>
        <dbReference type="EMBL" id="MCC2209398.1"/>
    </source>
</evidence>
<dbReference type="Pfam" id="PF02086">
    <property type="entry name" value="MethyltransfD12"/>
    <property type="match status" value="1"/>
</dbReference>
<keyword evidence="4 7" id="KW-0808">Transferase</keyword>
<dbReference type="GO" id="GO:0032259">
    <property type="term" value="P:methylation"/>
    <property type="evidence" value="ECO:0007669"/>
    <property type="project" value="UniProtKB-KW"/>
</dbReference>
<gene>
    <name evidence="8" type="ORF">LKE05_01100</name>
</gene>
<evidence type="ECO:0000313" key="9">
    <source>
        <dbReference type="Proteomes" id="UP001198242"/>
    </source>
</evidence>
<dbReference type="EC" id="2.1.1.72" evidence="2 7"/>
<keyword evidence="9" id="KW-1185">Reference proteome</keyword>
<protein>
    <recommendedName>
        <fullName evidence="2 7">Site-specific DNA-methyltransferase (adenine-specific)</fullName>
        <ecNumber evidence="2 7">2.1.1.72</ecNumber>
    </recommendedName>
</protein>
<dbReference type="Gene3D" id="1.10.1020.10">
    <property type="entry name" value="Adenine-specific Methyltransferase, Domain 2"/>
    <property type="match status" value="1"/>
</dbReference>
<accession>A0AAE3DWQ9</accession>
<comment type="similarity">
    <text evidence="1 7">Belongs to the N(4)/N(6)-methyltransferase family.</text>
</comment>
<dbReference type="Gene3D" id="3.40.50.150">
    <property type="entry name" value="Vaccinia Virus protein VP39"/>
    <property type="match status" value="1"/>
</dbReference>
<comment type="catalytic activity">
    <reaction evidence="6 7">
        <text>a 2'-deoxyadenosine in DNA + S-adenosyl-L-methionine = an N(6)-methyl-2'-deoxyadenosine in DNA + S-adenosyl-L-homocysteine + H(+)</text>
        <dbReference type="Rhea" id="RHEA:15197"/>
        <dbReference type="Rhea" id="RHEA-COMP:12418"/>
        <dbReference type="Rhea" id="RHEA-COMP:12419"/>
        <dbReference type="ChEBI" id="CHEBI:15378"/>
        <dbReference type="ChEBI" id="CHEBI:57856"/>
        <dbReference type="ChEBI" id="CHEBI:59789"/>
        <dbReference type="ChEBI" id="CHEBI:90615"/>
        <dbReference type="ChEBI" id="CHEBI:90616"/>
        <dbReference type="EC" id="2.1.1.72"/>
    </reaction>
</comment>
<dbReference type="PANTHER" id="PTHR30481">
    <property type="entry name" value="DNA ADENINE METHYLASE"/>
    <property type="match status" value="1"/>
</dbReference>
<keyword evidence="3 7" id="KW-0489">Methyltransferase</keyword>
<organism evidence="8 9">
    <name type="scientific">Hominilimicola fabiformis</name>
    <dbReference type="NCBI Taxonomy" id="2885356"/>
    <lineage>
        <taxon>Bacteria</taxon>
        <taxon>Bacillati</taxon>
        <taxon>Bacillota</taxon>
        <taxon>Clostridia</taxon>
        <taxon>Eubacteriales</taxon>
        <taxon>Oscillospiraceae</taxon>
        <taxon>Hominilimicola</taxon>
    </lineage>
</organism>
<dbReference type="GO" id="GO:0006298">
    <property type="term" value="P:mismatch repair"/>
    <property type="evidence" value="ECO:0007669"/>
    <property type="project" value="TreeGrafter"/>
</dbReference>
<evidence type="ECO:0000256" key="5">
    <source>
        <dbReference type="ARBA" id="ARBA00022691"/>
    </source>
</evidence>
<evidence type="ECO:0000256" key="6">
    <source>
        <dbReference type="ARBA" id="ARBA00047942"/>
    </source>
</evidence>
<evidence type="ECO:0000256" key="3">
    <source>
        <dbReference type="ARBA" id="ARBA00022603"/>
    </source>
</evidence>
<dbReference type="PROSITE" id="PS00092">
    <property type="entry name" value="N6_MTASE"/>
    <property type="match status" value="1"/>
</dbReference>
<dbReference type="GO" id="GO:0043565">
    <property type="term" value="F:sequence-specific DNA binding"/>
    <property type="evidence" value="ECO:0007669"/>
    <property type="project" value="TreeGrafter"/>
</dbReference>
<name>A0AAE3DWQ9_9FIRM</name>
<dbReference type="InterPro" id="IPR023095">
    <property type="entry name" value="Ade_MeTrfase_dom_2"/>
</dbReference>
<dbReference type="InterPro" id="IPR029063">
    <property type="entry name" value="SAM-dependent_MTases_sf"/>
</dbReference>
<dbReference type="RefSeq" id="WP_308455663.1">
    <property type="nucleotide sequence ID" value="NZ_JAJEQM010000001.1"/>
</dbReference>
<evidence type="ECO:0000256" key="4">
    <source>
        <dbReference type="ARBA" id="ARBA00022679"/>
    </source>
</evidence>
<dbReference type="InterPro" id="IPR012327">
    <property type="entry name" value="MeTrfase_D12"/>
</dbReference>
<evidence type="ECO:0000256" key="7">
    <source>
        <dbReference type="RuleBase" id="RU361257"/>
    </source>
</evidence>
<evidence type="ECO:0000256" key="1">
    <source>
        <dbReference type="ARBA" id="ARBA00006594"/>
    </source>
</evidence>
<reference evidence="8 9" key="1">
    <citation type="submission" date="2021-10" db="EMBL/GenBank/DDBJ databases">
        <title>Anaerobic single-cell dispensing facilitates the cultivation of human gut bacteria.</title>
        <authorList>
            <person name="Afrizal A."/>
        </authorList>
    </citation>
    <scope>NUCLEOTIDE SEQUENCE [LARGE SCALE GENOMIC DNA]</scope>
    <source>
        <strain evidence="8 9">CLA-AA-H232</strain>
    </source>
</reference>
<dbReference type="NCBIfam" id="TIGR00571">
    <property type="entry name" value="dam"/>
    <property type="match status" value="1"/>
</dbReference>